<feature type="signal peptide" evidence="2">
    <location>
        <begin position="1"/>
        <end position="20"/>
    </location>
</feature>
<feature type="compositionally biased region" description="Low complexity" evidence="1">
    <location>
        <begin position="68"/>
        <end position="85"/>
    </location>
</feature>
<dbReference type="EMBL" id="JAWWNJ010000007">
    <property type="protein sequence ID" value="KAK7052198.1"/>
    <property type="molecule type" value="Genomic_DNA"/>
</dbReference>
<sequence length="313" mass="33234">MKIAFFPLVLTVLLSLNAIATPVPDVTVGEEMAILGRMTKVAARLVAGSIAKPVARTLAKPMTDSVGKPAAVPAKAPTKPTAAPANETRIDNRTLSGLIVPRLTAGNEFVGWHGTNSETAALWESRGEIVRPTTKDGKTKGKSGLDAELGQGFYITDTLGTAESAAAINGQNNNLSGKVCAIFAKSSATFRAKSQDKVQIPEIIRGNAKVKNEERASYITILPPRDAGSVERSILVGPLTTGNQMLIPESQNPKFEAMCFDIKGLDSVDAAAFEKSNGKITYTSPSLIDSWNIRKEDVDLAQAIVCALEKVCR</sequence>
<evidence type="ECO:0000313" key="3">
    <source>
        <dbReference type="EMBL" id="KAK7052198.1"/>
    </source>
</evidence>
<evidence type="ECO:0000256" key="2">
    <source>
        <dbReference type="SAM" id="SignalP"/>
    </source>
</evidence>
<organism evidence="3 4">
    <name type="scientific">Favolaschia claudopus</name>
    <dbReference type="NCBI Taxonomy" id="2862362"/>
    <lineage>
        <taxon>Eukaryota</taxon>
        <taxon>Fungi</taxon>
        <taxon>Dikarya</taxon>
        <taxon>Basidiomycota</taxon>
        <taxon>Agaricomycotina</taxon>
        <taxon>Agaricomycetes</taxon>
        <taxon>Agaricomycetidae</taxon>
        <taxon>Agaricales</taxon>
        <taxon>Marasmiineae</taxon>
        <taxon>Mycenaceae</taxon>
        <taxon>Favolaschia</taxon>
    </lineage>
</organism>
<evidence type="ECO:0000313" key="4">
    <source>
        <dbReference type="Proteomes" id="UP001362999"/>
    </source>
</evidence>
<dbReference type="InterPro" id="IPR045564">
    <property type="entry name" value="DUF5910"/>
</dbReference>
<gene>
    <name evidence="3" type="ORF">R3P38DRAFT_3594692</name>
</gene>
<dbReference type="AlphaFoldDB" id="A0AAW0DKH5"/>
<comment type="caution">
    <text evidence="3">The sequence shown here is derived from an EMBL/GenBank/DDBJ whole genome shotgun (WGS) entry which is preliminary data.</text>
</comment>
<feature type="chain" id="PRO_5043799365" evidence="2">
    <location>
        <begin position="21"/>
        <end position="313"/>
    </location>
</feature>
<feature type="region of interest" description="Disordered" evidence="1">
    <location>
        <begin position="65"/>
        <end position="85"/>
    </location>
</feature>
<dbReference type="Proteomes" id="UP001362999">
    <property type="component" value="Unassembled WGS sequence"/>
</dbReference>
<proteinExistence type="predicted"/>
<reference evidence="3 4" key="1">
    <citation type="journal article" date="2024" name="J Genomics">
        <title>Draft genome sequencing and assembly of Favolaschia claudopus CIRM-BRFM 2984 isolated from oak limbs.</title>
        <authorList>
            <person name="Navarro D."/>
            <person name="Drula E."/>
            <person name="Chaduli D."/>
            <person name="Cazenave R."/>
            <person name="Ahrendt S."/>
            <person name="Wang J."/>
            <person name="Lipzen A."/>
            <person name="Daum C."/>
            <person name="Barry K."/>
            <person name="Grigoriev I.V."/>
            <person name="Favel A."/>
            <person name="Rosso M.N."/>
            <person name="Martin F."/>
        </authorList>
    </citation>
    <scope>NUCLEOTIDE SEQUENCE [LARGE SCALE GENOMIC DNA]</scope>
    <source>
        <strain evidence="3 4">CIRM-BRFM 2984</strain>
    </source>
</reference>
<evidence type="ECO:0000256" key="1">
    <source>
        <dbReference type="SAM" id="MobiDB-lite"/>
    </source>
</evidence>
<dbReference type="Pfam" id="PF19287">
    <property type="entry name" value="DUF5910"/>
    <property type="match status" value="1"/>
</dbReference>
<keyword evidence="2" id="KW-0732">Signal</keyword>
<accession>A0AAW0DKH5</accession>
<name>A0AAW0DKH5_9AGAR</name>
<protein>
    <submittedName>
        <fullName evidence="3">Uncharacterized protein</fullName>
    </submittedName>
</protein>
<keyword evidence="4" id="KW-1185">Reference proteome</keyword>